<dbReference type="SUPFAM" id="SSF47384">
    <property type="entry name" value="Homodimeric domain of signal transducing histidine kinase"/>
    <property type="match status" value="1"/>
</dbReference>
<feature type="domain" description="PAC" evidence="8">
    <location>
        <begin position="400"/>
        <end position="452"/>
    </location>
</feature>
<dbReference type="InterPro" id="IPR003661">
    <property type="entry name" value="HisK_dim/P_dom"/>
</dbReference>
<evidence type="ECO:0000256" key="4">
    <source>
        <dbReference type="PROSITE-ProRule" id="PRU00169"/>
    </source>
</evidence>
<dbReference type="SUPFAM" id="SSF52172">
    <property type="entry name" value="CheY-like"/>
    <property type="match status" value="1"/>
</dbReference>
<dbReference type="Pfam" id="PF08447">
    <property type="entry name" value="PAS_3"/>
    <property type="match status" value="1"/>
</dbReference>
<dbReference type="InterPro" id="IPR013655">
    <property type="entry name" value="PAS_fold_3"/>
</dbReference>
<dbReference type="Gene3D" id="3.40.50.2300">
    <property type="match status" value="1"/>
</dbReference>
<evidence type="ECO:0000313" key="9">
    <source>
        <dbReference type="EMBL" id="PSJ36651.1"/>
    </source>
</evidence>
<dbReference type="NCBIfam" id="TIGR00229">
    <property type="entry name" value="sensory_box"/>
    <property type="match status" value="1"/>
</dbReference>
<dbReference type="Pfam" id="PF00072">
    <property type="entry name" value="Response_reg"/>
    <property type="match status" value="1"/>
</dbReference>
<dbReference type="InterPro" id="IPR003594">
    <property type="entry name" value="HATPase_dom"/>
</dbReference>
<dbReference type="InterPro" id="IPR036890">
    <property type="entry name" value="HATPase_C_sf"/>
</dbReference>
<evidence type="ECO:0000259" key="8">
    <source>
        <dbReference type="PROSITE" id="PS50113"/>
    </source>
</evidence>
<dbReference type="AlphaFoldDB" id="A0A2P7QF93"/>
<keyword evidence="9" id="KW-0808">Transferase</keyword>
<reference evidence="9 10" key="1">
    <citation type="submission" date="2018-03" db="EMBL/GenBank/DDBJ databases">
        <title>The draft genome of Sphingosinicella sp. GL-C-18.</title>
        <authorList>
            <person name="Liu L."/>
            <person name="Li L."/>
            <person name="Liang L."/>
            <person name="Zhang X."/>
            <person name="Wang T."/>
        </authorList>
    </citation>
    <scope>NUCLEOTIDE SEQUENCE [LARGE SCALE GENOMIC DNA]</scope>
    <source>
        <strain evidence="9 10">GL-C-18</strain>
    </source>
</reference>
<name>A0A2P7QF93_9SPHN</name>
<dbReference type="PRINTS" id="PR00344">
    <property type="entry name" value="BCTRLSENSOR"/>
</dbReference>
<dbReference type="Pfam" id="PF00512">
    <property type="entry name" value="HisKA"/>
    <property type="match status" value="1"/>
</dbReference>
<protein>
    <recommendedName>
        <fullName evidence="2">histidine kinase</fullName>
        <ecNumber evidence="2">2.7.13.3</ecNumber>
    </recommendedName>
</protein>
<feature type="domain" description="Response regulatory" evidence="6">
    <location>
        <begin position="744"/>
        <end position="857"/>
    </location>
</feature>
<dbReference type="Pfam" id="PF08448">
    <property type="entry name" value="PAS_4"/>
    <property type="match status" value="2"/>
</dbReference>
<feature type="modified residue" description="4-aspartylphosphate" evidence="4">
    <location>
        <position position="793"/>
    </location>
</feature>
<dbReference type="Gene3D" id="3.30.565.10">
    <property type="entry name" value="Histidine kinase-like ATPase, C-terminal domain"/>
    <property type="match status" value="1"/>
</dbReference>
<evidence type="ECO:0000259" key="7">
    <source>
        <dbReference type="PROSITE" id="PS50112"/>
    </source>
</evidence>
<dbReference type="PANTHER" id="PTHR43065:SF42">
    <property type="entry name" value="TWO-COMPONENT SENSOR PPRA"/>
    <property type="match status" value="1"/>
</dbReference>
<dbReference type="InterPro" id="IPR011006">
    <property type="entry name" value="CheY-like_superfamily"/>
</dbReference>
<dbReference type="Gene3D" id="1.10.287.130">
    <property type="match status" value="1"/>
</dbReference>
<feature type="domain" description="PAC" evidence="8">
    <location>
        <begin position="142"/>
        <end position="195"/>
    </location>
</feature>
<comment type="caution">
    <text evidence="9">The sequence shown here is derived from an EMBL/GenBank/DDBJ whole genome shotgun (WGS) entry which is preliminary data.</text>
</comment>
<accession>A0A2P7QF93</accession>
<dbReference type="CDD" id="cd00130">
    <property type="entry name" value="PAS"/>
    <property type="match status" value="1"/>
</dbReference>
<dbReference type="InterPro" id="IPR000700">
    <property type="entry name" value="PAS-assoc_C"/>
</dbReference>
<evidence type="ECO:0000256" key="1">
    <source>
        <dbReference type="ARBA" id="ARBA00000085"/>
    </source>
</evidence>
<evidence type="ECO:0000313" key="10">
    <source>
        <dbReference type="Proteomes" id="UP000241167"/>
    </source>
</evidence>
<feature type="domain" description="PAC" evidence="8">
    <location>
        <begin position="271"/>
        <end position="326"/>
    </location>
</feature>
<dbReference type="InterPro" id="IPR001789">
    <property type="entry name" value="Sig_transdc_resp-reg_receiver"/>
</dbReference>
<dbReference type="Pfam" id="PF02518">
    <property type="entry name" value="HATPase_c"/>
    <property type="match status" value="1"/>
</dbReference>
<keyword evidence="9" id="KW-0418">Kinase</keyword>
<dbReference type="SMART" id="SM00448">
    <property type="entry name" value="REC"/>
    <property type="match status" value="1"/>
</dbReference>
<feature type="domain" description="PAS" evidence="7">
    <location>
        <begin position="327"/>
        <end position="386"/>
    </location>
</feature>
<evidence type="ECO:0000259" key="5">
    <source>
        <dbReference type="PROSITE" id="PS50109"/>
    </source>
</evidence>
<dbReference type="PROSITE" id="PS50110">
    <property type="entry name" value="RESPONSE_REGULATORY"/>
    <property type="match status" value="1"/>
</dbReference>
<dbReference type="PROSITE" id="PS50112">
    <property type="entry name" value="PAS"/>
    <property type="match status" value="1"/>
</dbReference>
<dbReference type="SUPFAM" id="SSF55874">
    <property type="entry name" value="ATPase domain of HSP90 chaperone/DNA topoisomerase II/histidine kinase"/>
    <property type="match status" value="1"/>
</dbReference>
<dbReference type="PANTHER" id="PTHR43065">
    <property type="entry name" value="SENSOR HISTIDINE KINASE"/>
    <property type="match status" value="1"/>
</dbReference>
<proteinExistence type="predicted"/>
<evidence type="ECO:0000256" key="2">
    <source>
        <dbReference type="ARBA" id="ARBA00012438"/>
    </source>
</evidence>
<dbReference type="SMART" id="SM00091">
    <property type="entry name" value="PAS"/>
    <property type="match status" value="2"/>
</dbReference>
<dbReference type="SMART" id="SM00388">
    <property type="entry name" value="HisKA"/>
    <property type="match status" value="1"/>
</dbReference>
<dbReference type="InterPro" id="IPR000014">
    <property type="entry name" value="PAS"/>
</dbReference>
<sequence>MGFPNHRCTGRRRQGLREHVFAPMTSSPVPPVADPLSFLSDGGEMGARMRAFDWSATPLGPPERWPQALKTVVGLLLSTTFPMFVAWGPELRFLYNDGYIDVLDGKHPDALGGRFEEVWSELWRDVGPIAARAMNGESSYYENLPLTMTRQGSPQQTWFTFSYSPIRDENGAVAGMFCTCVDTTQMVLAQRERVNEAERLRRLFDQAPGFMAVLRGPEHIFELTNSSYQQLVGHRDLVGKPVREALPEVEGQGFFELLDEVYRSGKAYAGRSMLIALQREPGAPSETRLIDFVFAPILDAEGRTTGIFAEGHDATERHVAEQALRESEQRFRLIADSAPIPMWVTKLDRTRGFVNEAYAQFLGVPYDAALHFDWRARIHPEDVDRVVSESVAGEAERRPFELEARYRRADGAWRWLRSISQPRWGPDGEHVGFIGVATDITEAKEAEAALREVNETLEKRVTERTADLSTALNRLQAEVGERLKAEEALRQAQKMEAVGQLTGGIAHDFNNLLTPIMGGLELIATKIEDPRLKRIAEGALESSRRGAKLTSQLLAFSRIQRISMAPVAVNQVIANMLTLLGHTIGGAVAIRTDLDPEAGYALCDSNQLENAILNLAINARDAMPGGGTLTVSTRLDTLDKGPDHGAGAFVRVRVADTGHGMAPEVLARATEPFYSTKEVGKGTGLGLAQVYGIARQSGGTLRIGSRPGEGTQVDILLPAVAPADESLAPRAETQQRHGTGRRARILLVDDDPDVRTFLAESLRGLDHEVRTAESGAEALAILDHWIPEIALIDYAMPNMHGADLAAAARARLPDLPIVFVTGYAETELLEAALGPGAPVLRKPFSIEALALAVEDNLAPAPTAGRAKG</sequence>
<dbReference type="InterPro" id="IPR005467">
    <property type="entry name" value="His_kinase_dom"/>
</dbReference>
<dbReference type="InterPro" id="IPR035965">
    <property type="entry name" value="PAS-like_dom_sf"/>
</dbReference>
<keyword evidence="3 4" id="KW-0597">Phosphoprotein</keyword>
<dbReference type="Proteomes" id="UP000241167">
    <property type="component" value="Unassembled WGS sequence"/>
</dbReference>
<dbReference type="InterPro" id="IPR013656">
    <property type="entry name" value="PAS_4"/>
</dbReference>
<evidence type="ECO:0000256" key="3">
    <source>
        <dbReference type="ARBA" id="ARBA00022553"/>
    </source>
</evidence>
<dbReference type="InterPro" id="IPR004358">
    <property type="entry name" value="Sig_transdc_His_kin-like_C"/>
</dbReference>
<dbReference type="InterPro" id="IPR001610">
    <property type="entry name" value="PAC"/>
</dbReference>
<comment type="catalytic activity">
    <reaction evidence="1">
        <text>ATP + protein L-histidine = ADP + protein N-phospho-L-histidine.</text>
        <dbReference type="EC" id="2.7.13.3"/>
    </reaction>
</comment>
<evidence type="ECO:0000259" key="6">
    <source>
        <dbReference type="PROSITE" id="PS50110"/>
    </source>
</evidence>
<dbReference type="SUPFAM" id="SSF55785">
    <property type="entry name" value="PYP-like sensor domain (PAS domain)"/>
    <property type="match status" value="3"/>
</dbReference>
<dbReference type="InterPro" id="IPR036097">
    <property type="entry name" value="HisK_dim/P_sf"/>
</dbReference>
<keyword evidence="10" id="KW-1185">Reference proteome</keyword>
<dbReference type="PROSITE" id="PS50109">
    <property type="entry name" value="HIS_KIN"/>
    <property type="match status" value="1"/>
</dbReference>
<gene>
    <name evidence="9" type="ORF">C7I55_24985</name>
</gene>
<dbReference type="SMART" id="SM00086">
    <property type="entry name" value="PAC"/>
    <property type="match status" value="3"/>
</dbReference>
<organism evidence="9 10">
    <name type="scientific">Allosphingosinicella deserti</name>
    <dbReference type="NCBI Taxonomy" id="2116704"/>
    <lineage>
        <taxon>Bacteria</taxon>
        <taxon>Pseudomonadati</taxon>
        <taxon>Pseudomonadota</taxon>
        <taxon>Alphaproteobacteria</taxon>
        <taxon>Sphingomonadales</taxon>
        <taxon>Sphingomonadaceae</taxon>
        <taxon>Allosphingosinicella</taxon>
    </lineage>
</organism>
<dbReference type="EC" id="2.7.13.3" evidence="2"/>
<dbReference type="SMART" id="SM00387">
    <property type="entry name" value="HATPase_c"/>
    <property type="match status" value="1"/>
</dbReference>
<dbReference type="Gene3D" id="3.30.450.20">
    <property type="entry name" value="PAS domain"/>
    <property type="match status" value="3"/>
</dbReference>
<dbReference type="PROSITE" id="PS50113">
    <property type="entry name" value="PAC"/>
    <property type="match status" value="3"/>
</dbReference>
<dbReference type="GO" id="GO:0000155">
    <property type="term" value="F:phosphorelay sensor kinase activity"/>
    <property type="evidence" value="ECO:0007669"/>
    <property type="project" value="InterPro"/>
</dbReference>
<feature type="domain" description="Histidine kinase" evidence="5">
    <location>
        <begin position="504"/>
        <end position="721"/>
    </location>
</feature>
<dbReference type="CDD" id="cd00156">
    <property type="entry name" value="REC"/>
    <property type="match status" value="1"/>
</dbReference>
<dbReference type="EMBL" id="PXYI01000012">
    <property type="protein sequence ID" value="PSJ36651.1"/>
    <property type="molecule type" value="Genomic_DNA"/>
</dbReference>
<dbReference type="CDD" id="cd00082">
    <property type="entry name" value="HisKA"/>
    <property type="match status" value="1"/>
</dbReference>